<keyword evidence="2" id="KW-0762">Sugar transport</keyword>
<evidence type="ECO:0000256" key="5">
    <source>
        <dbReference type="PIRSR" id="PIRSR000699-1"/>
    </source>
</evidence>
<reference evidence="9 10" key="1">
    <citation type="submission" date="2016-11" db="EMBL/GenBank/DDBJ databases">
        <authorList>
            <person name="Jaros S."/>
            <person name="Januszkiewicz K."/>
            <person name="Wedrychowicz H."/>
        </authorList>
    </citation>
    <scope>NUCLEOTIDE SEQUENCE [LARGE SCALE GENOMIC DNA]</scope>
    <source>
        <strain evidence="9 10">DSM 15692</strain>
    </source>
</reference>
<dbReference type="STRING" id="1121025.SAMN02745249_01815"/>
<dbReference type="Gene3D" id="1.20.58.80">
    <property type="entry name" value="Phosphotransferase system, lactose/cellobiose-type IIA subunit"/>
    <property type="match status" value="1"/>
</dbReference>
<keyword evidence="8" id="KW-0175">Coiled coil</keyword>
<protein>
    <submittedName>
        <fullName evidence="9">PTS system, cellobiose-specific IIA component</fullName>
    </submittedName>
</protein>
<evidence type="ECO:0000313" key="9">
    <source>
        <dbReference type="EMBL" id="SHF10187.1"/>
    </source>
</evidence>
<comment type="cofactor">
    <cofactor evidence="6">
        <name>Mg(2+)</name>
        <dbReference type="ChEBI" id="CHEBI:18420"/>
    </cofactor>
    <text evidence="6">Binds 1 Mg(2+) ion per trimer.</text>
</comment>
<dbReference type="GO" id="GO:0046872">
    <property type="term" value="F:metal ion binding"/>
    <property type="evidence" value="ECO:0007669"/>
    <property type="project" value="UniProtKB-KW"/>
</dbReference>
<evidence type="ECO:0000313" key="10">
    <source>
        <dbReference type="Proteomes" id="UP000184128"/>
    </source>
</evidence>
<dbReference type="GO" id="GO:0016740">
    <property type="term" value="F:transferase activity"/>
    <property type="evidence" value="ECO:0007669"/>
    <property type="project" value="UniProtKB-KW"/>
</dbReference>
<dbReference type="GO" id="GO:0009401">
    <property type="term" value="P:phosphoenolpyruvate-dependent sugar phosphotransferase system"/>
    <property type="evidence" value="ECO:0007669"/>
    <property type="project" value="UniProtKB-KW"/>
</dbReference>
<evidence type="ECO:0000256" key="7">
    <source>
        <dbReference type="PROSITE-ProRule" id="PRU00418"/>
    </source>
</evidence>
<evidence type="ECO:0000256" key="3">
    <source>
        <dbReference type="ARBA" id="ARBA00022679"/>
    </source>
</evidence>
<dbReference type="CDD" id="cd00215">
    <property type="entry name" value="PTS_IIA_lac"/>
    <property type="match status" value="1"/>
</dbReference>
<dbReference type="PIRSF" id="PIRSF000699">
    <property type="entry name" value="PTS_IILac_III"/>
    <property type="match status" value="1"/>
</dbReference>
<evidence type="ECO:0000256" key="8">
    <source>
        <dbReference type="SAM" id="Coils"/>
    </source>
</evidence>
<dbReference type="PANTHER" id="PTHR34382">
    <property type="entry name" value="PTS SYSTEM N,N'-DIACETYLCHITOBIOSE-SPECIFIC EIIA COMPONENT"/>
    <property type="match status" value="1"/>
</dbReference>
<accession>A0A1M4YXA9</accession>
<gene>
    <name evidence="9" type="ORF">SAMN02745249_01815</name>
</gene>
<keyword evidence="10" id="KW-1185">Reference proteome</keyword>
<dbReference type="PANTHER" id="PTHR34382:SF7">
    <property type="entry name" value="PTS SYSTEM N,N'-DIACETYLCHITOBIOSE-SPECIFIC EIIA COMPONENT"/>
    <property type="match status" value="1"/>
</dbReference>
<evidence type="ECO:0000256" key="4">
    <source>
        <dbReference type="ARBA" id="ARBA00022683"/>
    </source>
</evidence>
<sequence length="113" mass="12245">MAEGQEQLLETIMGLIMYGGDAKSSAMEAIYAAKSGNFDEAEEKLEAADEALGNAHKSQTNLLTQEASGDSVELSLLLVHGQDHLMNAITFKDLARELIDVYRKLDGQDVSVD</sequence>
<dbReference type="InterPro" id="IPR003188">
    <property type="entry name" value="PTS_IIA_lac/cel"/>
</dbReference>
<keyword evidence="6" id="KW-0479">Metal-binding</keyword>
<feature type="modified residue" description="Phosphohistidine; by HPr" evidence="7">
    <location>
        <position position="80"/>
    </location>
</feature>
<dbReference type="Proteomes" id="UP000184128">
    <property type="component" value="Unassembled WGS sequence"/>
</dbReference>
<dbReference type="SUPFAM" id="SSF46973">
    <property type="entry name" value="Enzyme IIa from lactose specific PTS, IIa-lac"/>
    <property type="match status" value="1"/>
</dbReference>
<proteinExistence type="predicted"/>
<organism evidence="9 10">
    <name type="scientific">Atopostipes suicloacalis DSM 15692</name>
    <dbReference type="NCBI Taxonomy" id="1121025"/>
    <lineage>
        <taxon>Bacteria</taxon>
        <taxon>Bacillati</taxon>
        <taxon>Bacillota</taxon>
        <taxon>Bacilli</taxon>
        <taxon>Lactobacillales</taxon>
        <taxon>Carnobacteriaceae</taxon>
        <taxon>Atopostipes</taxon>
    </lineage>
</organism>
<dbReference type="AlphaFoldDB" id="A0A1M4YXA9"/>
<evidence type="ECO:0000256" key="1">
    <source>
        <dbReference type="ARBA" id="ARBA00022448"/>
    </source>
</evidence>
<keyword evidence="3" id="KW-0808">Transferase</keyword>
<evidence type="ECO:0000256" key="2">
    <source>
        <dbReference type="ARBA" id="ARBA00022597"/>
    </source>
</evidence>
<dbReference type="RefSeq" id="WP_073298509.1">
    <property type="nucleotide sequence ID" value="NZ_FQUF01000032.1"/>
</dbReference>
<dbReference type="Pfam" id="PF02255">
    <property type="entry name" value="PTS_IIA"/>
    <property type="match status" value="1"/>
</dbReference>
<name>A0A1M4YXA9_9LACT</name>
<keyword evidence="4" id="KW-0598">Phosphotransferase system</keyword>
<keyword evidence="6" id="KW-0460">Magnesium</keyword>
<evidence type="ECO:0000256" key="6">
    <source>
        <dbReference type="PIRSR" id="PIRSR000699-2"/>
    </source>
</evidence>
<feature type="binding site" evidence="6">
    <location>
        <position position="83"/>
    </location>
    <ligand>
        <name>Mg(2+)</name>
        <dbReference type="ChEBI" id="CHEBI:18420"/>
        <note>ligand shared between all trimeric partners</note>
    </ligand>
</feature>
<dbReference type="OrthoDB" id="350602at2"/>
<keyword evidence="1" id="KW-0813">Transport</keyword>
<dbReference type="InterPro" id="IPR036542">
    <property type="entry name" value="PTS_IIA_lac/cel_sf"/>
</dbReference>
<feature type="coiled-coil region" evidence="8">
    <location>
        <begin position="31"/>
        <end position="58"/>
    </location>
</feature>
<feature type="active site" description="Tele-phosphohistidine intermediate" evidence="5">
    <location>
        <position position="80"/>
    </location>
</feature>
<dbReference type="PROSITE" id="PS51095">
    <property type="entry name" value="PTS_EIIA_TYPE_3"/>
    <property type="match status" value="1"/>
</dbReference>
<dbReference type="EMBL" id="FQUF01000032">
    <property type="protein sequence ID" value="SHF10187.1"/>
    <property type="molecule type" value="Genomic_DNA"/>
</dbReference>